<dbReference type="AlphaFoldDB" id="A0A9W4XBW8"/>
<feature type="compositionally biased region" description="Low complexity" evidence="1">
    <location>
        <begin position="232"/>
        <end position="252"/>
    </location>
</feature>
<protein>
    <submittedName>
        <fullName evidence="2">Uncharacterized protein</fullName>
    </submittedName>
</protein>
<feature type="compositionally biased region" description="Polar residues" evidence="1">
    <location>
        <begin position="69"/>
        <end position="83"/>
    </location>
</feature>
<proteinExistence type="predicted"/>
<comment type="caution">
    <text evidence="2">The sequence shown here is derived from an EMBL/GenBank/DDBJ whole genome shotgun (WGS) entry which is preliminary data.</text>
</comment>
<gene>
    <name evidence="2" type="ORF">CANVERA_P4444</name>
</gene>
<sequence length="346" mass="39027">MLDKGYSQKLTNNVLNELNSRASHIQSQNFNSNDANIIKRRNKRYSGVHMSRFKNMDSISQHYSVLNNNIQNSRNSSTPSPQKQEFMGNGTSDIHEESASKRRRTINKNEEISLAKIMQDSKNPNVSGNDKSNFNSFSPIRKISPSKGSINLNSMLRQTTSTGSPNKEKQRSDKFIKPYPPSNKFRKSSLELAGVQSHQLQKKSSIPQLQRKSSIPQLQKKPSIPQLQKKPSIPQLQKKSSISQLNQQQQPQLRKKSSIPTFNKIAPNSSKLSTSKSLISKSPTTSSMNTINVNSKILQNTTNIPNQIPKSKSVTIPQPFSLYNKPTISSSQKSLNKFHKFKEKFS</sequence>
<reference evidence="2" key="1">
    <citation type="submission" date="2022-12" db="EMBL/GenBank/DDBJ databases">
        <authorList>
            <person name="Brejova B."/>
        </authorList>
    </citation>
    <scope>NUCLEOTIDE SEQUENCE</scope>
</reference>
<feature type="compositionally biased region" description="Low complexity" evidence="1">
    <location>
        <begin position="269"/>
        <end position="287"/>
    </location>
</feature>
<evidence type="ECO:0000313" key="2">
    <source>
        <dbReference type="EMBL" id="CAI5759932.1"/>
    </source>
</evidence>
<keyword evidence="3" id="KW-1185">Reference proteome</keyword>
<organism evidence="2 3">
    <name type="scientific">Candida verbasci</name>
    <dbReference type="NCBI Taxonomy" id="1227364"/>
    <lineage>
        <taxon>Eukaryota</taxon>
        <taxon>Fungi</taxon>
        <taxon>Dikarya</taxon>
        <taxon>Ascomycota</taxon>
        <taxon>Saccharomycotina</taxon>
        <taxon>Pichiomycetes</taxon>
        <taxon>Debaryomycetaceae</taxon>
        <taxon>Candida/Lodderomyces clade</taxon>
        <taxon>Candida</taxon>
    </lineage>
</organism>
<feature type="compositionally biased region" description="Polar residues" evidence="1">
    <location>
        <begin position="120"/>
        <end position="138"/>
    </location>
</feature>
<feature type="region of interest" description="Disordered" evidence="1">
    <location>
        <begin position="69"/>
        <end position="291"/>
    </location>
</feature>
<feature type="compositionally biased region" description="Polar residues" evidence="1">
    <location>
        <begin position="196"/>
        <end position="217"/>
    </location>
</feature>
<accession>A0A9W4XBW8</accession>
<dbReference type="OrthoDB" id="4024111at2759"/>
<evidence type="ECO:0000256" key="1">
    <source>
        <dbReference type="SAM" id="MobiDB-lite"/>
    </source>
</evidence>
<dbReference type="Proteomes" id="UP001152885">
    <property type="component" value="Unassembled WGS sequence"/>
</dbReference>
<dbReference type="EMBL" id="CANTUO010000005">
    <property type="protein sequence ID" value="CAI5759932.1"/>
    <property type="molecule type" value="Genomic_DNA"/>
</dbReference>
<evidence type="ECO:0000313" key="3">
    <source>
        <dbReference type="Proteomes" id="UP001152885"/>
    </source>
</evidence>
<name>A0A9W4XBW8_9ASCO</name>
<feature type="compositionally biased region" description="Polar residues" evidence="1">
    <location>
        <begin position="146"/>
        <end position="165"/>
    </location>
</feature>
<feature type="compositionally biased region" description="Basic and acidic residues" evidence="1">
    <location>
        <begin position="166"/>
        <end position="176"/>
    </location>
</feature>